<comment type="caution">
    <text evidence="2">The sequence shown here is derived from an EMBL/GenBank/DDBJ whole genome shotgun (WGS) entry which is preliminary data.</text>
</comment>
<protein>
    <submittedName>
        <fullName evidence="2">Type 1 glutamine amidotransferase</fullName>
    </submittedName>
</protein>
<dbReference type="PANTHER" id="PTHR42695:SF5">
    <property type="entry name" value="GLUTAMINE AMIDOTRANSFERASE YLR126C-RELATED"/>
    <property type="match status" value="1"/>
</dbReference>
<accession>A0A9J6RMM4</accession>
<dbReference type="Pfam" id="PF00117">
    <property type="entry name" value="GATase"/>
    <property type="match status" value="1"/>
</dbReference>
<feature type="domain" description="Glutamine amidotransferase" evidence="1">
    <location>
        <begin position="27"/>
        <end position="179"/>
    </location>
</feature>
<dbReference type="SUPFAM" id="SSF52317">
    <property type="entry name" value="Class I glutamine amidotransferase-like"/>
    <property type="match status" value="1"/>
</dbReference>
<dbReference type="AlphaFoldDB" id="A0A9J6RMM4"/>
<dbReference type="PANTHER" id="PTHR42695">
    <property type="entry name" value="GLUTAMINE AMIDOTRANSFERASE YLR126C-RELATED"/>
    <property type="match status" value="1"/>
</dbReference>
<evidence type="ECO:0000313" key="2">
    <source>
        <dbReference type="EMBL" id="MCZ0865610.1"/>
    </source>
</evidence>
<sequence length="236" mass="26844">MKKEVLIFLHMNDEHPGYIADFLAANNIPYRVIRSYNNELIPQLDDSMAGLVFMGGIMSANDDLPWIKQELRLIEQALAADVPLLGHCLGGQLISKVLGQSISKSPVAEVGWHRCQTQDNAIAKEWLGDLDNFQMFHWHYETFSIPEQATHIFATPHCRNQAYVYRDNVLAMQCHVEMTAPLVVSWVDSWPEGLVNVSDSEQNIMQIKADLSTKIAEINIVAEQLYSRWIQSLKSY</sequence>
<dbReference type="InterPro" id="IPR044992">
    <property type="entry name" value="ChyE-like"/>
</dbReference>
<reference evidence="2 3" key="1">
    <citation type="submission" date="2022-12" db="EMBL/GenBank/DDBJ databases">
        <title>Dasania phycosphaerae sp. nov., isolated from particulate material of the south coast of Korea.</title>
        <authorList>
            <person name="Jiang Y."/>
        </authorList>
    </citation>
    <scope>NUCLEOTIDE SEQUENCE [LARGE SCALE GENOMIC DNA]</scope>
    <source>
        <strain evidence="2 3">GY-19</strain>
    </source>
</reference>
<evidence type="ECO:0000259" key="1">
    <source>
        <dbReference type="Pfam" id="PF00117"/>
    </source>
</evidence>
<dbReference type="CDD" id="cd01741">
    <property type="entry name" value="GATase1_1"/>
    <property type="match status" value="1"/>
</dbReference>
<keyword evidence="2" id="KW-0315">Glutamine amidotransferase</keyword>
<dbReference type="PROSITE" id="PS51273">
    <property type="entry name" value="GATASE_TYPE_1"/>
    <property type="match status" value="1"/>
</dbReference>
<gene>
    <name evidence="2" type="ORF">O0V09_10380</name>
</gene>
<organism evidence="2 3">
    <name type="scientific">Dasania phycosphaerae</name>
    <dbReference type="NCBI Taxonomy" id="2950436"/>
    <lineage>
        <taxon>Bacteria</taxon>
        <taxon>Pseudomonadati</taxon>
        <taxon>Pseudomonadota</taxon>
        <taxon>Gammaproteobacteria</taxon>
        <taxon>Cellvibrionales</taxon>
        <taxon>Spongiibacteraceae</taxon>
        <taxon>Dasania</taxon>
    </lineage>
</organism>
<dbReference type="Gene3D" id="3.40.50.880">
    <property type="match status" value="1"/>
</dbReference>
<dbReference type="RefSeq" id="WP_258331755.1">
    <property type="nucleotide sequence ID" value="NZ_JAPTGG010000007.1"/>
</dbReference>
<proteinExistence type="predicted"/>
<dbReference type="EMBL" id="JAPTGG010000007">
    <property type="protein sequence ID" value="MCZ0865610.1"/>
    <property type="molecule type" value="Genomic_DNA"/>
</dbReference>
<dbReference type="GO" id="GO:0005829">
    <property type="term" value="C:cytosol"/>
    <property type="evidence" value="ECO:0007669"/>
    <property type="project" value="TreeGrafter"/>
</dbReference>
<dbReference type="Proteomes" id="UP001069090">
    <property type="component" value="Unassembled WGS sequence"/>
</dbReference>
<name>A0A9J6RMM4_9GAMM</name>
<keyword evidence="3" id="KW-1185">Reference proteome</keyword>
<evidence type="ECO:0000313" key="3">
    <source>
        <dbReference type="Proteomes" id="UP001069090"/>
    </source>
</evidence>
<dbReference type="InterPro" id="IPR017926">
    <property type="entry name" value="GATASE"/>
</dbReference>
<dbReference type="InterPro" id="IPR029062">
    <property type="entry name" value="Class_I_gatase-like"/>
</dbReference>